<dbReference type="Proteomes" id="UP000184501">
    <property type="component" value="Unassembled WGS sequence"/>
</dbReference>
<evidence type="ECO:0000313" key="1">
    <source>
        <dbReference type="EMBL" id="SHG64127.1"/>
    </source>
</evidence>
<keyword evidence="2" id="KW-1185">Reference proteome</keyword>
<evidence type="ECO:0008006" key="3">
    <source>
        <dbReference type="Google" id="ProtNLM"/>
    </source>
</evidence>
<organism evidence="1 2">
    <name type="scientific">Streptoalloteichus hindustanus</name>
    <dbReference type="NCBI Taxonomy" id="2017"/>
    <lineage>
        <taxon>Bacteria</taxon>
        <taxon>Bacillati</taxon>
        <taxon>Actinomycetota</taxon>
        <taxon>Actinomycetes</taxon>
        <taxon>Pseudonocardiales</taxon>
        <taxon>Pseudonocardiaceae</taxon>
        <taxon>Streptoalloteichus</taxon>
    </lineage>
</organism>
<dbReference type="EMBL" id="FQVN01000011">
    <property type="protein sequence ID" value="SHG64127.1"/>
    <property type="molecule type" value="Genomic_DNA"/>
</dbReference>
<sequence length="383" mass="39621">MVRDGVPGPDVDEFANPEQVSAALAEAGPDTLLAVQHPHRTPLALSGGFDLAAALPTARTTLARLRATHYRRFDDVVAPYTVTGPDGTASGVLCLVDPAAVGADGFARVRHTEEVYADVVAERASVLSGLGCATSAALLVPMAGGDELTDAVRRATAEVCVPTVSTVDSGGREHRLWLLGPGPDRDAVLAAAAAHPLLVADGNHRVAAAAAAGLGGMLALVTGGPDLRIGSIHRVLRGTGLTPEAVADSWRAAGLTLHPTHPRVPDRPGRVVAVTRAGAVEIELPPPGAHEPRPRIDHSVVERLLLAEALGVDPAGPQVRALPAPQLPDPARLPDDADALLLLAPVPYSDVLAVHAQHRTMPRKATYFTPKPRSGLLLADLAP</sequence>
<reference evidence="1 2" key="1">
    <citation type="submission" date="2016-11" db="EMBL/GenBank/DDBJ databases">
        <authorList>
            <person name="Jaros S."/>
            <person name="Januszkiewicz K."/>
            <person name="Wedrychowicz H."/>
        </authorList>
    </citation>
    <scope>NUCLEOTIDE SEQUENCE [LARGE SCALE GENOMIC DNA]</scope>
    <source>
        <strain evidence="1 2">DSM 44523</strain>
    </source>
</reference>
<proteinExistence type="predicted"/>
<dbReference type="STRING" id="2017.SAMN05444320_111105"/>
<dbReference type="AlphaFoldDB" id="A0A1M5LGG0"/>
<evidence type="ECO:0000313" key="2">
    <source>
        <dbReference type="Proteomes" id="UP000184501"/>
    </source>
</evidence>
<dbReference type="InterPro" id="IPR008323">
    <property type="entry name" value="UCP033563"/>
</dbReference>
<dbReference type="Pfam" id="PF06245">
    <property type="entry name" value="DUF1015"/>
    <property type="match status" value="1"/>
</dbReference>
<name>A0A1M5LGG0_STRHI</name>
<dbReference type="PANTHER" id="PTHR36454">
    <property type="entry name" value="LMO2823 PROTEIN"/>
    <property type="match status" value="1"/>
</dbReference>
<dbReference type="PANTHER" id="PTHR36454:SF1">
    <property type="entry name" value="DUF1015 DOMAIN-CONTAINING PROTEIN"/>
    <property type="match status" value="1"/>
</dbReference>
<accession>A0A1M5LGG0</accession>
<gene>
    <name evidence="1" type="ORF">SAMN05444320_111105</name>
</gene>
<protein>
    <recommendedName>
        <fullName evidence="3">DUF1015 domain-containing protein</fullName>
    </recommendedName>
</protein>